<keyword evidence="1" id="KW-0812">Transmembrane</keyword>
<keyword evidence="1" id="KW-1133">Transmembrane helix</keyword>
<dbReference type="AlphaFoldDB" id="A0A9P7DN67"/>
<feature type="transmembrane region" description="Helical" evidence="1">
    <location>
        <begin position="9"/>
        <end position="28"/>
    </location>
</feature>
<dbReference type="OrthoDB" id="3038503at2759"/>
<keyword evidence="3" id="KW-1185">Reference proteome</keyword>
<dbReference type="EMBL" id="JABBWE010000012">
    <property type="protein sequence ID" value="KAG1798927.1"/>
    <property type="molecule type" value="Genomic_DNA"/>
</dbReference>
<sequence length="87" mass="10143">MNLRQRQRWSLMTVLYLIIRYMGIPFSVYVSRPITLHLFCVCLICTVFHFSDRRDTGTMPSLSLSLTDAVSILQPFHSHPINTLICR</sequence>
<proteinExistence type="predicted"/>
<name>A0A9P7DN67_9AGAM</name>
<keyword evidence="1" id="KW-0472">Membrane</keyword>
<evidence type="ECO:0000256" key="1">
    <source>
        <dbReference type="SAM" id="Phobius"/>
    </source>
</evidence>
<organism evidence="2 3">
    <name type="scientific">Suillus plorans</name>
    <dbReference type="NCBI Taxonomy" id="116603"/>
    <lineage>
        <taxon>Eukaryota</taxon>
        <taxon>Fungi</taxon>
        <taxon>Dikarya</taxon>
        <taxon>Basidiomycota</taxon>
        <taxon>Agaricomycotina</taxon>
        <taxon>Agaricomycetes</taxon>
        <taxon>Agaricomycetidae</taxon>
        <taxon>Boletales</taxon>
        <taxon>Suillineae</taxon>
        <taxon>Suillaceae</taxon>
        <taxon>Suillus</taxon>
    </lineage>
</organism>
<feature type="transmembrane region" description="Helical" evidence="1">
    <location>
        <begin position="34"/>
        <end position="51"/>
    </location>
</feature>
<dbReference type="Proteomes" id="UP000719766">
    <property type="component" value="Unassembled WGS sequence"/>
</dbReference>
<evidence type="ECO:0000313" key="2">
    <source>
        <dbReference type="EMBL" id="KAG1798927.1"/>
    </source>
</evidence>
<dbReference type="GeneID" id="64596093"/>
<accession>A0A9P7DN67</accession>
<gene>
    <name evidence="2" type="ORF">HD556DRAFT_1348935</name>
</gene>
<protein>
    <submittedName>
        <fullName evidence="2">Uncharacterized protein</fullName>
    </submittedName>
</protein>
<reference evidence="2" key="1">
    <citation type="journal article" date="2020" name="New Phytol.">
        <title>Comparative genomics reveals dynamic genome evolution in host specialist ectomycorrhizal fungi.</title>
        <authorList>
            <person name="Lofgren L.A."/>
            <person name="Nguyen N.H."/>
            <person name="Vilgalys R."/>
            <person name="Ruytinx J."/>
            <person name="Liao H.L."/>
            <person name="Branco S."/>
            <person name="Kuo A."/>
            <person name="LaButti K."/>
            <person name="Lipzen A."/>
            <person name="Andreopoulos W."/>
            <person name="Pangilinan J."/>
            <person name="Riley R."/>
            <person name="Hundley H."/>
            <person name="Na H."/>
            <person name="Barry K."/>
            <person name="Grigoriev I.V."/>
            <person name="Stajich J.E."/>
            <person name="Kennedy P.G."/>
        </authorList>
    </citation>
    <scope>NUCLEOTIDE SEQUENCE</scope>
    <source>
        <strain evidence="2">S12</strain>
    </source>
</reference>
<feature type="non-terminal residue" evidence="2">
    <location>
        <position position="87"/>
    </location>
</feature>
<evidence type="ECO:0000313" key="3">
    <source>
        <dbReference type="Proteomes" id="UP000719766"/>
    </source>
</evidence>
<dbReference type="RefSeq" id="XP_041163468.1">
    <property type="nucleotide sequence ID" value="XM_041302329.1"/>
</dbReference>
<comment type="caution">
    <text evidence="2">The sequence shown here is derived from an EMBL/GenBank/DDBJ whole genome shotgun (WGS) entry which is preliminary data.</text>
</comment>